<dbReference type="Pfam" id="PF04675">
    <property type="entry name" value="DNA_ligase_A_N"/>
    <property type="match status" value="1"/>
</dbReference>
<keyword evidence="5" id="KW-0479">Metal-binding</keyword>
<evidence type="ECO:0000256" key="8">
    <source>
        <dbReference type="ARBA" id="ARBA00022840"/>
    </source>
</evidence>
<keyword evidence="11" id="KW-0131">Cell cycle</keyword>
<keyword evidence="6" id="KW-0547">Nucleotide-binding</keyword>
<keyword evidence="17" id="KW-1185">Reference proteome</keyword>
<evidence type="ECO:0000256" key="14">
    <source>
        <dbReference type="ARBA" id="ARBA00077952"/>
    </source>
</evidence>
<dbReference type="EMBL" id="UXSR01000760">
    <property type="protein sequence ID" value="VDD77393.1"/>
    <property type="molecule type" value="Genomic_DNA"/>
</dbReference>
<evidence type="ECO:0000259" key="15">
    <source>
        <dbReference type="PROSITE" id="PS50160"/>
    </source>
</evidence>
<dbReference type="OrthoDB" id="206088at2759"/>
<keyword evidence="9" id="KW-0233">DNA recombination</keyword>
<name>A0A0R3U908_MESCO</name>
<dbReference type="InterPro" id="IPR036599">
    <property type="entry name" value="DNA_ligase_N_sf"/>
</dbReference>
<evidence type="ECO:0000256" key="2">
    <source>
        <dbReference type="ARBA" id="ARBA00022598"/>
    </source>
</evidence>
<dbReference type="Gene3D" id="3.30.470.30">
    <property type="entry name" value="DNA ligase/mRNA capping enzyme"/>
    <property type="match status" value="1"/>
</dbReference>
<evidence type="ECO:0000256" key="5">
    <source>
        <dbReference type="ARBA" id="ARBA00022723"/>
    </source>
</evidence>
<reference evidence="16 17" key="1">
    <citation type="submission" date="2018-10" db="EMBL/GenBank/DDBJ databases">
        <authorList>
            <consortium name="Pathogen Informatics"/>
        </authorList>
    </citation>
    <scope>NUCLEOTIDE SEQUENCE [LARGE SCALE GENOMIC DNA]</scope>
</reference>
<evidence type="ECO:0000256" key="11">
    <source>
        <dbReference type="ARBA" id="ARBA00023306"/>
    </source>
</evidence>
<keyword evidence="7" id="KW-0227">DNA damage</keyword>
<comment type="similarity">
    <text evidence="1">Belongs to the ATP-dependent DNA ligase family.</text>
</comment>
<keyword evidence="4" id="KW-0235">DNA replication</keyword>
<dbReference type="PANTHER" id="PTHR45674:SF9">
    <property type="entry name" value="DNA LIGASE 3"/>
    <property type="match status" value="1"/>
</dbReference>
<keyword evidence="8" id="KW-0067">ATP-binding</keyword>
<dbReference type="PROSITE" id="PS00697">
    <property type="entry name" value="DNA_LIGASE_A1"/>
    <property type="match status" value="1"/>
</dbReference>
<dbReference type="GO" id="GO:0051301">
    <property type="term" value="P:cell division"/>
    <property type="evidence" value="ECO:0007669"/>
    <property type="project" value="UniProtKB-KW"/>
</dbReference>
<evidence type="ECO:0000256" key="3">
    <source>
        <dbReference type="ARBA" id="ARBA00022618"/>
    </source>
</evidence>
<dbReference type="Proteomes" id="UP000267029">
    <property type="component" value="Unassembled WGS sequence"/>
</dbReference>
<evidence type="ECO:0000256" key="9">
    <source>
        <dbReference type="ARBA" id="ARBA00023172"/>
    </source>
</evidence>
<evidence type="ECO:0000256" key="10">
    <source>
        <dbReference type="ARBA" id="ARBA00023204"/>
    </source>
</evidence>
<keyword evidence="10" id="KW-0234">DNA repair</keyword>
<evidence type="ECO:0000256" key="7">
    <source>
        <dbReference type="ARBA" id="ARBA00022763"/>
    </source>
</evidence>
<dbReference type="GO" id="GO:0003677">
    <property type="term" value="F:DNA binding"/>
    <property type="evidence" value="ECO:0007669"/>
    <property type="project" value="InterPro"/>
</dbReference>
<evidence type="ECO:0000256" key="6">
    <source>
        <dbReference type="ARBA" id="ARBA00022741"/>
    </source>
</evidence>
<dbReference type="InterPro" id="IPR050191">
    <property type="entry name" value="ATP-dep_DNA_ligase"/>
</dbReference>
<sequence length="247" mass="27257">MVADLEEFSDFVDQVDKWLDDLANASGDDARIRVLLNSTKMCTADDYLIFMRLIKKDLCINAGSKQILDALGPGAYAAFQASHDLEAVVDNVRNAREVGKRKLTTGNLSVGIKLMTPIKPMLAEPGRSVDTVIAKGSAAGGMLVEIKYDGERVQVHKQGNKFAYFSRSLRPVQLQKVEHLKEFIPKAFPGAVDLIIDSEVLLLDVNTQKPLPFGTLGVHKRNAFKDATVCLFVFDCLYINGRSLLLE</sequence>
<gene>
    <name evidence="16" type="ORF">MCOS_LOCUS3396</name>
</gene>
<dbReference type="AlphaFoldDB" id="A0A0R3U908"/>
<keyword evidence="2" id="KW-0436">Ligase</keyword>
<keyword evidence="3" id="KW-0132">Cell division</keyword>
<dbReference type="FunFam" id="3.30.470.30:FF:000003">
    <property type="entry name" value="DNA ligase"/>
    <property type="match status" value="1"/>
</dbReference>
<evidence type="ECO:0000256" key="12">
    <source>
        <dbReference type="ARBA" id="ARBA00074829"/>
    </source>
</evidence>
<organism evidence="16 17">
    <name type="scientific">Mesocestoides corti</name>
    <name type="common">Flatworm</name>
    <dbReference type="NCBI Taxonomy" id="53468"/>
    <lineage>
        <taxon>Eukaryota</taxon>
        <taxon>Metazoa</taxon>
        <taxon>Spiralia</taxon>
        <taxon>Lophotrochozoa</taxon>
        <taxon>Platyhelminthes</taxon>
        <taxon>Cestoda</taxon>
        <taxon>Eucestoda</taxon>
        <taxon>Cyclophyllidea</taxon>
        <taxon>Mesocestoididae</taxon>
        <taxon>Mesocestoides</taxon>
    </lineage>
</organism>
<protein>
    <recommendedName>
        <fullName evidence="12">DNA ligase 3</fullName>
    </recommendedName>
    <alternativeName>
        <fullName evidence="13">DNA ligase III</fullName>
    </alternativeName>
    <alternativeName>
        <fullName evidence="14">Polydeoxyribonucleotide synthase [ATP] 3</fullName>
    </alternativeName>
</protein>
<dbReference type="GO" id="GO:0005524">
    <property type="term" value="F:ATP binding"/>
    <property type="evidence" value="ECO:0007669"/>
    <property type="project" value="UniProtKB-KW"/>
</dbReference>
<dbReference type="GO" id="GO:0006302">
    <property type="term" value="P:double-strand break repair"/>
    <property type="evidence" value="ECO:0007669"/>
    <property type="project" value="TreeGrafter"/>
</dbReference>
<evidence type="ECO:0000256" key="4">
    <source>
        <dbReference type="ARBA" id="ARBA00022705"/>
    </source>
</evidence>
<feature type="domain" description="ATP-dependent DNA ligase family profile" evidence="15">
    <location>
        <begin position="222"/>
        <end position="247"/>
    </location>
</feature>
<dbReference type="InterPro" id="IPR012310">
    <property type="entry name" value="DNA_ligase_ATP-dep_cent"/>
</dbReference>
<dbReference type="PROSITE" id="PS50160">
    <property type="entry name" value="DNA_LIGASE_A3"/>
    <property type="match status" value="1"/>
</dbReference>
<dbReference type="PANTHER" id="PTHR45674">
    <property type="entry name" value="DNA LIGASE 1/3 FAMILY MEMBER"/>
    <property type="match status" value="1"/>
</dbReference>
<dbReference type="SUPFAM" id="SSF56091">
    <property type="entry name" value="DNA ligase/mRNA capping enzyme, catalytic domain"/>
    <property type="match status" value="1"/>
</dbReference>
<dbReference type="GO" id="GO:0070421">
    <property type="term" value="C:DNA ligase III-XRCC1 complex"/>
    <property type="evidence" value="ECO:0007669"/>
    <property type="project" value="TreeGrafter"/>
</dbReference>
<dbReference type="GO" id="GO:0006273">
    <property type="term" value="P:lagging strand elongation"/>
    <property type="evidence" value="ECO:0007669"/>
    <property type="project" value="TreeGrafter"/>
</dbReference>
<dbReference type="GO" id="GO:0003910">
    <property type="term" value="F:DNA ligase (ATP) activity"/>
    <property type="evidence" value="ECO:0007669"/>
    <property type="project" value="InterPro"/>
</dbReference>
<proteinExistence type="inferred from homology"/>
<evidence type="ECO:0000256" key="13">
    <source>
        <dbReference type="ARBA" id="ARBA00075785"/>
    </source>
</evidence>
<dbReference type="GO" id="GO:0046872">
    <property type="term" value="F:metal ion binding"/>
    <property type="evidence" value="ECO:0007669"/>
    <property type="project" value="UniProtKB-KW"/>
</dbReference>
<evidence type="ECO:0000313" key="16">
    <source>
        <dbReference type="EMBL" id="VDD77393.1"/>
    </source>
</evidence>
<evidence type="ECO:0000313" key="17">
    <source>
        <dbReference type="Proteomes" id="UP000267029"/>
    </source>
</evidence>
<dbReference type="STRING" id="53468.A0A0R3U908"/>
<dbReference type="GO" id="GO:0006310">
    <property type="term" value="P:DNA recombination"/>
    <property type="evidence" value="ECO:0007669"/>
    <property type="project" value="UniProtKB-KW"/>
</dbReference>
<evidence type="ECO:0000256" key="1">
    <source>
        <dbReference type="ARBA" id="ARBA00007572"/>
    </source>
</evidence>
<dbReference type="InterPro" id="IPR012308">
    <property type="entry name" value="DNA_ligase_ATP-dep_N"/>
</dbReference>
<dbReference type="InterPro" id="IPR016059">
    <property type="entry name" value="DNA_ligase_ATP-dep_CS"/>
</dbReference>
<dbReference type="Pfam" id="PF01068">
    <property type="entry name" value="DNA_ligase_A_M"/>
    <property type="match status" value="1"/>
</dbReference>
<dbReference type="Gene3D" id="1.10.3260.10">
    <property type="entry name" value="DNA ligase, ATP-dependent, N-terminal domain"/>
    <property type="match status" value="1"/>
</dbReference>
<accession>A0A0R3U908</accession>